<dbReference type="InterPro" id="IPR023772">
    <property type="entry name" value="DNA-bd_HTH_TetR-type_CS"/>
</dbReference>
<dbReference type="InterPro" id="IPR001647">
    <property type="entry name" value="HTH_TetR"/>
</dbReference>
<evidence type="ECO:0000256" key="2">
    <source>
        <dbReference type="PROSITE-ProRule" id="PRU00335"/>
    </source>
</evidence>
<reference evidence="4" key="1">
    <citation type="submission" date="2023-06" db="EMBL/GenBank/DDBJ databases">
        <title>Gordonia sp. nov. and Pseudochrobactrum sp. nov., two species isolated from the burying beetle Nicrophorus vespilloides.</title>
        <authorList>
            <person name="Poehlein A."/>
            <person name="Guzman J."/>
            <person name="Daniel R."/>
            <person name="Vilcinskas A."/>
        </authorList>
    </citation>
    <scope>NUCLEOTIDE SEQUENCE</scope>
    <source>
        <strain evidence="4">MP11Mi</strain>
    </source>
</reference>
<dbReference type="AlphaFoldDB" id="A0AA97CSH5"/>
<feature type="DNA-binding region" description="H-T-H motif" evidence="2">
    <location>
        <begin position="11"/>
        <end position="30"/>
    </location>
</feature>
<evidence type="ECO:0000259" key="3">
    <source>
        <dbReference type="PROSITE" id="PS50977"/>
    </source>
</evidence>
<proteinExistence type="predicted"/>
<dbReference type="PANTHER" id="PTHR30055:SF174">
    <property type="entry name" value="TRANSCRIPTIONAL REGULATORY PROTEIN (PROBABLY TETR-FAMILY)-RELATED"/>
    <property type="match status" value="1"/>
</dbReference>
<dbReference type="InterPro" id="IPR050109">
    <property type="entry name" value="HTH-type_TetR-like_transc_reg"/>
</dbReference>
<dbReference type="SUPFAM" id="SSF46689">
    <property type="entry name" value="Homeodomain-like"/>
    <property type="match status" value="1"/>
</dbReference>
<organism evidence="4">
    <name type="scientific">Gordonia sp. MP11Mi</name>
    <dbReference type="NCBI Taxonomy" id="3022769"/>
    <lineage>
        <taxon>Bacteria</taxon>
        <taxon>Bacillati</taxon>
        <taxon>Actinomycetota</taxon>
        <taxon>Actinomycetes</taxon>
        <taxon>Mycobacteriales</taxon>
        <taxon>Gordoniaceae</taxon>
        <taxon>Gordonia</taxon>
    </lineage>
</organism>
<evidence type="ECO:0000313" key="4">
    <source>
        <dbReference type="EMBL" id="WOC10984.1"/>
    </source>
</evidence>
<protein>
    <recommendedName>
        <fullName evidence="3">HTH tetR-type domain-containing protein</fullName>
    </recommendedName>
</protein>
<dbReference type="EMBL" id="CP128986">
    <property type="protein sequence ID" value="WOC10984.1"/>
    <property type="molecule type" value="Genomic_DNA"/>
</dbReference>
<dbReference type="InterPro" id="IPR009057">
    <property type="entry name" value="Homeodomain-like_sf"/>
</dbReference>
<gene>
    <name evidence="4" type="ORF">MP11Mi_00440</name>
</gene>
<sequence>MFRESSVDDVSMQQIADRAGVTRALLYHYFATKADLFGGVWARAHERLRTGASPVESQSPPATVREWVEVRLRVYLDFYVTNLPLMVIANRSSIASDPAVRKPIDASFAELSSILIDAAGAAPDSRAAAEVGFIGWVAFVREASLATYLDARIAPSENLDLCMAAFDAALGRYLDLNAQAP</sequence>
<dbReference type="PROSITE" id="PS01081">
    <property type="entry name" value="HTH_TETR_1"/>
    <property type="match status" value="1"/>
</dbReference>
<dbReference type="Gene3D" id="1.10.357.10">
    <property type="entry name" value="Tetracycline Repressor, domain 2"/>
    <property type="match status" value="1"/>
</dbReference>
<name>A0AA97CSH5_9ACTN</name>
<keyword evidence="1 2" id="KW-0238">DNA-binding</keyword>
<dbReference type="PROSITE" id="PS50977">
    <property type="entry name" value="HTH_TETR_2"/>
    <property type="match status" value="1"/>
</dbReference>
<feature type="domain" description="HTH tetR-type" evidence="3">
    <location>
        <begin position="1"/>
        <end position="48"/>
    </location>
</feature>
<evidence type="ECO:0000256" key="1">
    <source>
        <dbReference type="ARBA" id="ARBA00023125"/>
    </source>
</evidence>
<dbReference type="GO" id="GO:0003700">
    <property type="term" value="F:DNA-binding transcription factor activity"/>
    <property type="evidence" value="ECO:0007669"/>
    <property type="project" value="TreeGrafter"/>
</dbReference>
<dbReference type="PANTHER" id="PTHR30055">
    <property type="entry name" value="HTH-TYPE TRANSCRIPTIONAL REGULATOR RUTR"/>
    <property type="match status" value="1"/>
</dbReference>
<dbReference type="Pfam" id="PF00440">
    <property type="entry name" value="TetR_N"/>
    <property type="match status" value="1"/>
</dbReference>
<dbReference type="GO" id="GO:0000976">
    <property type="term" value="F:transcription cis-regulatory region binding"/>
    <property type="evidence" value="ECO:0007669"/>
    <property type="project" value="TreeGrafter"/>
</dbReference>
<accession>A0AA97CSH5</accession>